<dbReference type="GO" id="GO:0004175">
    <property type="term" value="F:endopeptidase activity"/>
    <property type="evidence" value="ECO:0007669"/>
    <property type="project" value="TreeGrafter"/>
</dbReference>
<dbReference type="OrthoDB" id="9812068at2"/>
<dbReference type="PANTHER" id="PTHR32060:SF22">
    <property type="entry name" value="CARBOXYL-TERMINAL-PROCESSING PEPTIDASE 3, CHLOROPLASTIC"/>
    <property type="match status" value="1"/>
</dbReference>
<dbReference type="Pfam" id="PF03572">
    <property type="entry name" value="Peptidase_S41"/>
    <property type="match status" value="1"/>
</dbReference>
<dbReference type="InterPro" id="IPR029045">
    <property type="entry name" value="ClpP/crotonase-like_dom_sf"/>
</dbReference>
<dbReference type="Gene3D" id="3.90.226.10">
    <property type="entry name" value="2-enoyl-CoA Hydratase, Chain A, domain 1"/>
    <property type="match status" value="1"/>
</dbReference>
<comment type="similarity">
    <text evidence="1 5">Belongs to the peptidase S41A family.</text>
</comment>
<dbReference type="Proteomes" id="UP000199230">
    <property type="component" value="Unassembled WGS sequence"/>
</dbReference>
<feature type="chain" id="PRO_5039141918" evidence="6">
    <location>
        <begin position="23"/>
        <end position="470"/>
    </location>
</feature>
<dbReference type="SMART" id="SM00245">
    <property type="entry name" value="TSPc"/>
    <property type="match status" value="1"/>
</dbReference>
<evidence type="ECO:0000256" key="6">
    <source>
        <dbReference type="SAM" id="SignalP"/>
    </source>
</evidence>
<evidence type="ECO:0000313" key="9">
    <source>
        <dbReference type="Proteomes" id="UP000199230"/>
    </source>
</evidence>
<dbReference type="GO" id="GO:0006508">
    <property type="term" value="P:proteolysis"/>
    <property type="evidence" value="ECO:0007669"/>
    <property type="project" value="UniProtKB-KW"/>
</dbReference>
<dbReference type="CDD" id="cd06782">
    <property type="entry name" value="cpPDZ_CPP-like"/>
    <property type="match status" value="1"/>
</dbReference>
<dbReference type="PROSITE" id="PS50106">
    <property type="entry name" value="PDZ"/>
    <property type="match status" value="1"/>
</dbReference>
<evidence type="ECO:0000313" key="8">
    <source>
        <dbReference type="EMBL" id="SDY99655.1"/>
    </source>
</evidence>
<dbReference type="Gene3D" id="2.30.42.10">
    <property type="match status" value="1"/>
</dbReference>
<dbReference type="InterPro" id="IPR004447">
    <property type="entry name" value="Peptidase_S41A"/>
</dbReference>
<dbReference type="Pfam" id="PF17820">
    <property type="entry name" value="PDZ_6"/>
    <property type="match status" value="1"/>
</dbReference>
<dbReference type="AlphaFoldDB" id="A0A1H3PFT2"/>
<feature type="signal peptide" evidence="6">
    <location>
        <begin position="1"/>
        <end position="22"/>
    </location>
</feature>
<dbReference type="FunFam" id="2.30.42.10:FF:000063">
    <property type="entry name" value="Peptidase, S41 family"/>
    <property type="match status" value="1"/>
</dbReference>
<proteinExistence type="inferred from homology"/>
<reference evidence="8 9" key="1">
    <citation type="submission" date="2016-10" db="EMBL/GenBank/DDBJ databases">
        <authorList>
            <person name="de Groot N.N."/>
        </authorList>
    </citation>
    <scope>NUCLEOTIDE SEQUENCE [LARGE SCALE GENOMIC DNA]</scope>
    <source>
        <strain evidence="8 9">APO</strain>
    </source>
</reference>
<dbReference type="Pfam" id="PF01471">
    <property type="entry name" value="PG_binding_1"/>
    <property type="match status" value="1"/>
</dbReference>
<dbReference type="SUPFAM" id="SSF52096">
    <property type="entry name" value="ClpP/crotonase"/>
    <property type="match status" value="1"/>
</dbReference>
<evidence type="ECO:0000256" key="1">
    <source>
        <dbReference type="ARBA" id="ARBA00009179"/>
    </source>
</evidence>
<gene>
    <name evidence="8" type="ORF">SAMN05192546_106175</name>
</gene>
<keyword evidence="9" id="KW-1185">Reference proteome</keyword>
<dbReference type="SMART" id="SM00228">
    <property type="entry name" value="PDZ"/>
    <property type="match status" value="1"/>
</dbReference>
<dbReference type="InterPro" id="IPR002477">
    <property type="entry name" value="Peptidoglycan-bd-like"/>
</dbReference>
<dbReference type="InterPro" id="IPR036034">
    <property type="entry name" value="PDZ_sf"/>
</dbReference>
<dbReference type="InterPro" id="IPR036366">
    <property type="entry name" value="PGBDSf"/>
</dbReference>
<dbReference type="GO" id="GO:0007165">
    <property type="term" value="P:signal transduction"/>
    <property type="evidence" value="ECO:0007669"/>
    <property type="project" value="TreeGrafter"/>
</dbReference>
<accession>A0A1H3PFT2</accession>
<dbReference type="RefSeq" id="WP_143033189.1">
    <property type="nucleotide sequence ID" value="NZ_FNPV01000006.1"/>
</dbReference>
<evidence type="ECO:0000256" key="5">
    <source>
        <dbReference type="RuleBase" id="RU004404"/>
    </source>
</evidence>
<dbReference type="CDD" id="cd07560">
    <property type="entry name" value="Peptidase_S41_CPP"/>
    <property type="match status" value="1"/>
</dbReference>
<dbReference type="SUPFAM" id="SSF47090">
    <property type="entry name" value="PGBD-like"/>
    <property type="match status" value="1"/>
</dbReference>
<dbReference type="Gene3D" id="1.10.101.10">
    <property type="entry name" value="PGBD-like superfamily/PGBD"/>
    <property type="match status" value="1"/>
</dbReference>
<dbReference type="PANTHER" id="PTHR32060">
    <property type="entry name" value="TAIL-SPECIFIC PROTEASE"/>
    <property type="match status" value="1"/>
</dbReference>
<dbReference type="InterPro" id="IPR041489">
    <property type="entry name" value="PDZ_6"/>
</dbReference>
<name>A0A1H3PFT2_9FIRM</name>
<keyword evidence="6" id="KW-0732">Signal</keyword>
<dbReference type="GO" id="GO:0030288">
    <property type="term" value="C:outer membrane-bounded periplasmic space"/>
    <property type="evidence" value="ECO:0007669"/>
    <property type="project" value="TreeGrafter"/>
</dbReference>
<keyword evidence="4 5" id="KW-0720">Serine protease</keyword>
<evidence type="ECO:0000256" key="3">
    <source>
        <dbReference type="ARBA" id="ARBA00022801"/>
    </source>
</evidence>
<dbReference type="STRING" id="159292.SAMN05192546_106175"/>
<dbReference type="EMBL" id="FNPV01000006">
    <property type="protein sequence ID" value="SDY99655.1"/>
    <property type="molecule type" value="Genomic_DNA"/>
</dbReference>
<evidence type="ECO:0000259" key="7">
    <source>
        <dbReference type="PROSITE" id="PS50106"/>
    </source>
</evidence>
<dbReference type="Gene3D" id="3.30.750.44">
    <property type="match status" value="1"/>
</dbReference>
<dbReference type="NCBIfam" id="TIGR00225">
    <property type="entry name" value="prc"/>
    <property type="match status" value="1"/>
</dbReference>
<evidence type="ECO:0000256" key="4">
    <source>
        <dbReference type="ARBA" id="ARBA00022825"/>
    </source>
</evidence>
<dbReference type="InterPro" id="IPR005151">
    <property type="entry name" value="Tail-specific_protease"/>
</dbReference>
<dbReference type="InterPro" id="IPR036365">
    <property type="entry name" value="PGBD-like_sf"/>
</dbReference>
<dbReference type="InterPro" id="IPR001478">
    <property type="entry name" value="PDZ"/>
</dbReference>
<evidence type="ECO:0000256" key="2">
    <source>
        <dbReference type="ARBA" id="ARBA00022670"/>
    </source>
</evidence>
<dbReference type="SUPFAM" id="SSF50156">
    <property type="entry name" value="PDZ domain-like"/>
    <property type="match status" value="1"/>
</dbReference>
<feature type="domain" description="PDZ" evidence="7">
    <location>
        <begin position="78"/>
        <end position="160"/>
    </location>
</feature>
<sequence length="470" mass="52229">MKPLIRKLTLTLTLLLFFSVFAFSATESIPAQDHSIIREAILHNYVTPIEPKKLETITPENLENLLDENSYYLSAQQMKELVEGFQGAFEGVGIYIFRENGDVIVSETIPDSPAFEAGILARDRIVAVDGMPTAPLSLDQVVRRIKGPKGSTVVLGIRRSGQEEIIEFEITRQSIQVSSVDAQIIEEEIGYLEVRQFNEDTTRTTKKILEDFQEAGISKLVIDLRNNPGGLLNEGISFSRLLIPPGPITHVLYREGEITYSSFNDDLPYETAVVLVNEGTASAAEIFAAAFKERANGIIIGQPTYGKGSVQRLYPLPSGGGFKLTEAAYFSPFKRAIDGEGIYPDIDLQRFHPSIQLEDIKPLGGERRLSLQDEGEDVLAAQQRLQLLGYAIEDPEGIFGSSTQTAVANFQRSQGIFSYGVLDFSTQRRLNRAFQQWLIAPEQDLQLKTAVNYLKGQRSSHENAKPVKIN</sequence>
<dbReference type="GO" id="GO:0008236">
    <property type="term" value="F:serine-type peptidase activity"/>
    <property type="evidence" value="ECO:0007669"/>
    <property type="project" value="UniProtKB-KW"/>
</dbReference>
<keyword evidence="2 5" id="KW-0645">Protease</keyword>
<keyword evidence="3 5" id="KW-0378">Hydrolase</keyword>
<organism evidence="8 9">
    <name type="scientific">Tindallia californiensis</name>
    <dbReference type="NCBI Taxonomy" id="159292"/>
    <lineage>
        <taxon>Bacteria</taxon>
        <taxon>Bacillati</taxon>
        <taxon>Bacillota</taxon>
        <taxon>Clostridia</taxon>
        <taxon>Peptostreptococcales</taxon>
        <taxon>Tindalliaceae</taxon>
        <taxon>Tindallia</taxon>
    </lineage>
</organism>
<protein>
    <submittedName>
        <fullName evidence="8">Carboxyl-terminal processing protease</fullName>
    </submittedName>
</protein>